<dbReference type="CDD" id="cd06225">
    <property type="entry name" value="HAMP"/>
    <property type="match status" value="1"/>
</dbReference>
<evidence type="ECO:0000259" key="10">
    <source>
        <dbReference type="PROSITE" id="PS50109"/>
    </source>
</evidence>
<dbReference type="InterPro" id="IPR036890">
    <property type="entry name" value="HATPase_C_sf"/>
</dbReference>
<dbReference type="InterPro" id="IPR050980">
    <property type="entry name" value="2C_sensor_his_kinase"/>
</dbReference>
<dbReference type="Gene3D" id="3.30.565.10">
    <property type="entry name" value="Histidine kinase-like ATPase, C-terminal domain"/>
    <property type="match status" value="1"/>
</dbReference>
<name>A0A7W6FXH4_9SPHN</name>
<accession>A0A7W6FXH4</accession>
<keyword evidence="9" id="KW-1133">Transmembrane helix</keyword>
<comment type="catalytic activity">
    <reaction evidence="1">
        <text>ATP + protein L-histidine = ADP + protein N-phospho-L-histidine.</text>
        <dbReference type="EC" id="2.7.13.3"/>
    </reaction>
</comment>
<feature type="domain" description="HAMP" evidence="11">
    <location>
        <begin position="176"/>
        <end position="227"/>
    </location>
</feature>
<evidence type="ECO:0000256" key="6">
    <source>
        <dbReference type="ARBA" id="ARBA00022741"/>
    </source>
</evidence>
<keyword evidence="13" id="KW-1185">Reference proteome</keyword>
<keyword evidence="6" id="KW-0547">Nucleotide-binding</keyword>
<keyword evidence="8" id="KW-0067">ATP-binding</keyword>
<reference evidence="12 13" key="1">
    <citation type="submission" date="2020-08" db="EMBL/GenBank/DDBJ databases">
        <title>Genomic Encyclopedia of Type Strains, Phase IV (KMG-IV): sequencing the most valuable type-strain genomes for metagenomic binning, comparative biology and taxonomic classification.</title>
        <authorList>
            <person name="Goeker M."/>
        </authorList>
    </citation>
    <scope>NUCLEOTIDE SEQUENCE [LARGE SCALE GENOMIC DNA]</scope>
    <source>
        <strain evidence="12 13">DSM 27568</strain>
    </source>
</reference>
<dbReference type="GO" id="GO:0005524">
    <property type="term" value="F:ATP binding"/>
    <property type="evidence" value="ECO:0007669"/>
    <property type="project" value="UniProtKB-KW"/>
</dbReference>
<dbReference type="GO" id="GO:0000155">
    <property type="term" value="F:phosphorelay sensor kinase activity"/>
    <property type="evidence" value="ECO:0007669"/>
    <property type="project" value="InterPro"/>
</dbReference>
<evidence type="ECO:0000313" key="13">
    <source>
        <dbReference type="Proteomes" id="UP000561459"/>
    </source>
</evidence>
<dbReference type="SUPFAM" id="SSF47384">
    <property type="entry name" value="Homodimeric domain of signal transducing histidine kinase"/>
    <property type="match status" value="1"/>
</dbReference>
<evidence type="ECO:0000256" key="5">
    <source>
        <dbReference type="ARBA" id="ARBA00022679"/>
    </source>
</evidence>
<dbReference type="InterPro" id="IPR003594">
    <property type="entry name" value="HATPase_dom"/>
</dbReference>
<dbReference type="SMART" id="SM00304">
    <property type="entry name" value="HAMP"/>
    <property type="match status" value="1"/>
</dbReference>
<dbReference type="PANTHER" id="PTHR44936">
    <property type="entry name" value="SENSOR PROTEIN CREC"/>
    <property type="match status" value="1"/>
</dbReference>
<dbReference type="GO" id="GO:0005886">
    <property type="term" value="C:plasma membrane"/>
    <property type="evidence" value="ECO:0007669"/>
    <property type="project" value="TreeGrafter"/>
</dbReference>
<dbReference type="PRINTS" id="PR00344">
    <property type="entry name" value="BCTRLSENSOR"/>
</dbReference>
<feature type="domain" description="Histidine kinase" evidence="10">
    <location>
        <begin position="235"/>
        <end position="431"/>
    </location>
</feature>
<comment type="subcellular location">
    <subcellularLocation>
        <location evidence="2">Membrane</location>
    </subcellularLocation>
</comment>
<organism evidence="12 13">
    <name type="scientific">Novosphingobium fluoreni</name>
    <dbReference type="NCBI Taxonomy" id="1391222"/>
    <lineage>
        <taxon>Bacteria</taxon>
        <taxon>Pseudomonadati</taxon>
        <taxon>Pseudomonadota</taxon>
        <taxon>Alphaproteobacteria</taxon>
        <taxon>Sphingomonadales</taxon>
        <taxon>Sphingomonadaceae</taxon>
        <taxon>Novosphingobium</taxon>
    </lineage>
</organism>
<dbReference type="SUPFAM" id="SSF55874">
    <property type="entry name" value="ATPase domain of HSP90 chaperone/DNA topoisomerase II/histidine kinase"/>
    <property type="match status" value="1"/>
</dbReference>
<dbReference type="Pfam" id="PF02518">
    <property type="entry name" value="HATPase_c"/>
    <property type="match status" value="1"/>
</dbReference>
<keyword evidence="9" id="KW-0472">Membrane</keyword>
<dbReference type="InterPro" id="IPR004358">
    <property type="entry name" value="Sig_transdc_His_kin-like_C"/>
</dbReference>
<sequence length="431" mass="47376">MAGMKSLRLSAYAAVLVVAIGLVQAIASVSFYRSIDAHTLREDHARRVAELLVVSERVFQSQPEATARVMTSNHLQVAVATRPSVSRQAASDELTDLDAQILRWEPSLADKAIHLAIVRTQADRRDFIGSMQLADGRWLNFQSQDISSMWPIALRATWMTVVTAAVCLALALVALRVLTLPLRRMTQATRMIGSGQRVAIRETGPTDLRNLAHSMNEMQDRIAHLVEDQARSFEAIGHDLRTPLARHKVAAELVEDAELGALLLGSVAEMEALLDSLQSFLRAQHLRSDPERVDLAELLQALTTPMGDCARLDCPYEAVVRTYREPVQLALSALVENACRYGQQAHITVHNRAGAWTVIIADDGPGIPDRHFEDVLEPFFRLDEARGRTTRGFGLGIPTAHRLLARFGGGLSFSRGENGGLIVTVRLPVAN</sequence>
<evidence type="ECO:0000256" key="9">
    <source>
        <dbReference type="SAM" id="Phobius"/>
    </source>
</evidence>
<evidence type="ECO:0000313" key="12">
    <source>
        <dbReference type="EMBL" id="MBB3939226.1"/>
    </source>
</evidence>
<dbReference type="AlphaFoldDB" id="A0A7W6FXH4"/>
<dbReference type="InterPro" id="IPR005467">
    <property type="entry name" value="His_kinase_dom"/>
</dbReference>
<dbReference type="Gene3D" id="1.10.287.130">
    <property type="match status" value="1"/>
</dbReference>
<dbReference type="Proteomes" id="UP000561459">
    <property type="component" value="Unassembled WGS sequence"/>
</dbReference>
<evidence type="ECO:0000256" key="3">
    <source>
        <dbReference type="ARBA" id="ARBA00012438"/>
    </source>
</evidence>
<evidence type="ECO:0000259" key="11">
    <source>
        <dbReference type="PROSITE" id="PS50885"/>
    </source>
</evidence>
<proteinExistence type="predicted"/>
<dbReference type="SMART" id="SM00387">
    <property type="entry name" value="HATPase_c"/>
    <property type="match status" value="1"/>
</dbReference>
<dbReference type="InterPro" id="IPR003660">
    <property type="entry name" value="HAMP_dom"/>
</dbReference>
<dbReference type="Pfam" id="PF00672">
    <property type="entry name" value="HAMP"/>
    <property type="match status" value="1"/>
</dbReference>
<feature type="transmembrane region" description="Helical" evidence="9">
    <location>
        <begin position="156"/>
        <end position="178"/>
    </location>
</feature>
<keyword evidence="7 12" id="KW-0418">Kinase</keyword>
<keyword evidence="5" id="KW-0808">Transferase</keyword>
<dbReference type="EC" id="2.7.13.3" evidence="3"/>
<evidence type="ECO:0000256" key="1">
    <source>
        <dbReference type="ARBA" id="ARBA00000085"/>
    </source>
</evidence>
<dbReference type="InterPro" id="IPR036097">
    <property type="entry name" value="HisK_dim/P_sf"/>
</dbReference>
<gene>
    <name evidence="12" type="ORF">GGR39_000866</name>
</gene>
<evidence type="ECO:0000256" key="4">
    <source>
        <dbReference type="ARBA" id="ARBA00022553"/>
    </source>
</evidence>
<comment type="caution">
    <text evidence="12">The sequence shown here is derived from an EMBL/GenBank/DDBJ whole genome shotgun (WGS) entry which is preliminary data.</text>
</comment>
<keyword evidence="4" id="KW-0597">Phosphoprotein</keyword>
<keyword evidence="9" id="KW-0812">Transmembrane</keyword>
<evidence type="ECO:0000256" key="7">
    <source>
        <dbReference type="ARBA" id="ARBA00022777"/>
    </source>
</evidence>
<dbReference type="PROSITE" id="PS50885">
    <property type="entry name" value="HAMP"/>
    <property type="match status" value="1"/>
</dbReference>
<evidence type="ECO:0000256" key="2">
    <source>
        <dbReference type="ARBA" id="ARBA00004370"/>
    </source>
</evidence>
<dbReference type="PANTHER" id="PTHR44936:SF10">
    <property type="entry name" value="SENSOR PROTEIN RSTB"/>
    <property type="match status" value="1"/>
</dbReference>
<dbReference type="RefSeq" id="WP_183616048.1">
    <property type="nucleotide sequence ID" value="NZ_JACIDY010000002.1"/>
</dbReference>
<protein>
    <recommendedName>
        <fullName evidence="3">histidine kinase</fullName>
        <ecNumber evidence="3">2.7.13.3</ecNumber>
    </recommendedName>
</protein>
<dbReference type="EMBL" id="JACIDY010000002">
    <property type="protein sequence ID" value="MBB3939226.1"/>
    <property type="molecule type" value="Genomic_DNA"/>
</dbReference>
<evidence type="ECO:0000256" key="8">
    <source>
        <dbReference type="ARBA" id="ARBA00022840"/>
    </source>
</evidence>
<dbReference type="PROSITE" id="PS50109">
    <property type="entry name" value="HIS_KIN"/>
    <property type="match status" value="1"/>
</dbReference>